<feature type="binding site" evidence="10">
    <location>
        <begin position="151"/>
        <end position="154"/>
    </location>
    <ligand>
        <name>substrate</name>
    </ligand>
</feature>
<dbReference type="SUPFAM" id="SSF51735">
    <property type="entry name" value="NAD(P)-binding Rossmann-fold domains"/>
    <property type="match status" value="1"/>
</dbReference>
<evidence type="ECO:0000256" key="8">
    <source>
        <dbReference type="PIRNR" id="PIRNR000124"/>
    </source>
</evidence>
<comment type="caution">
    <text evidence="13">The sequence shown here is derived from an EMBL/GenBank/DDBJ whole genome shotgun (WGS) entry which is preliminary data.</text>
</comment>
<dbReference type="GO" id="GO:0051287">
    <property type="term" value="F:NAD binding"/>
    <property type="evidence" value="ECO:0007669"/>
    <property type="project" value="InterPro"/>
</dbReference>
<comment type="similarity">
    <text evidence="2 8">Belongs to the UDP-glucose/GDP-mannose dehydrogenase family.</text>
</comment>
<evidence type="ECO:0000256" key="7">
    <source>
        <dbReference type="ARBA" id="ARBA00053241"/>
    </source>
</evidence>
<dbReference type="Proteomes" id="UP000222106">
    <property type="component" value="Unassembled WGS sequence"/>
</dbReference>
<organism evidence="13 14">
    <name type="scientific">Georgenia soli</name>
    <dbReference type="NCBI Taxonomy" id="638953"/>
    <lineage>
        <taxon>Bacteria</taxon>
        <taxon>Bacillati</taxon>
        <taxon>Actinomycetota</taxon>
        <taxon>Actinomycetes</taxon>
        <taxon>Micrococcales</taxon>
        <taxon>Bogoriellaceae</taxon>
        <taxon>Georgenia</taxon>
    </lineage>
</organism>
<feature type="binding site" evidence="10">
    <location>
        <position position="330"/>
    </location>
    <ligand>
        <name>substrate</name>
    </ligand>
</feature>
<dbReference type="Gene3D" id="3.40.50.720">
    <property type="entry name" value="NAD(P)-binding Rossmann-like Domain"/>
    <property type="match status" value="2"/>
</dbReference>
<dbReference type="InterPro" id="IPR001732">
    <property type="entry name" value="UDP-Glc/GDP-Man_DH_N"/>
</dbReference>
<dbReference type="UniPathway" id="UPA00038">
    <property type="reaction ID" value="UER00491"/>
</dbReference>
<feature type="active site" description="Nucleophile" evidence="9">
    <location>
        <position position="267"/>
    </location>
</feature>
<accession>A0A2A9EKD9</accession>
<keyword evidence="5 8" id="KW-0520">NAD</keyword>
<feature type="binding site" evidence="10">
    <location>
        <position position="264"/>
    </location>
    <ligand>
        <name>substrate</name>
    </ligand>
</feature>
<protein>
    <recommendedName>
        <fullName evidence="3 8">UDP-glucose 6-dehydrogenase</fullName>
        <ecNumber evidence="3 8">1.1.1.22</ecNumber>
    </recommendedName>
</protein>
<dbReference type="Pfam" id="PF00984">
    <property type="entry name" value="UDPG_MGDP_dh"/>
    <property type="match status" value="1"/>
</dbReference>
<dbReference type="FunFam" id="1.20.5.100:FF:000001">
    <property type="entry name" value="UDP-glucose 6-dehydrogenase"/>
    <property type="match status" value="1"/>
</dbReference>
<dbReference type="SUPFAM" id="SSF52413">
    <property type="entry name" value="UDP-glucose/GDP-mannose dehydrogenase C-terminal domain"/>
    <property type="match status" value="1"/>
</dbReference>
<dbReference type="OrthoDB" id="5193947at2"/>
<evidence type="ECO:0000256" key="4">
    <source>
        <dbReference type="ARBA" id="ARBA00023002"/>
    </source>
</evidence>
<sequence>MQISVIGCGYLGAVHAACMAELGHDVVGIDVDAAKVESLSKGVAPFHEPGFDELLKRNVDSGRLRFSTDFADLAEAQVHFIGVGTPQVQGGYAADLTYLNAAVESLLPHLNHHTNGPTLVVGKSTVPVGTAAEIADKLAPTGALLVWNPEFLREGFAVQDTISPDRIVYGLPRDADQAESAKSVLDDVYKQLIAADIPRLTTDYATAELVKVAANSFLATKISFINAMAELCEATGADVTQLAEAIGHDDRIGKKFLRAGIGFGGGCLPKDIRAFMARAGELGVDQALTFLREVDSINDRRREHAINLARVAVGGTFTGRRVAVLGAAFKPDSDDMRNSPALDIANSIAGEGATVTVTDPAAGPVLARRRPDMNVAEDAYAAATGADVVLLLTEWKQFKDLDPARLKDVVRNPWIIDGRNALDPTTWREAGWTYNGIGRP</sequence>
<dbReference type="InterPro" id="IPR014026">
    <property type="entry name" value="UDP-Glc/GDP-Man_DH_dimer"/>
</dbReference>
<dbReference type="InterPro" id="IPR014027">
    <property type="entry name" value="UDP-Glc/GDP-Man_DH_C"/>
</dbReference>
<dbReference type="EC" id="1.1.1.22" evidence="3 8"/>
<dbReference type="PIRSF" id="PIRSF500134">
    <property type="entry name" value="UDPglc_DH_bac"/>
    <property type="match status" value="1"/>
</dbReference>
<evidence type="ECO:0000256" key="11">
    <source>
        <dbReference type="PIRSR" id="PIRSR500134-3"/>
    </source>
</evidence>
<dbReference type="NCBIfam" id="TIGR03026">
    <property type="entry name" value="NDP-sugDHase"/>
    <property type="match status" value="1"/>
</dbReference>
<evidence type="ECO:0000256" key="10">
    <source>
        <dbReference type="PIRSR" id="PIRSR500134-2"/>
    </source>
</evidence>
<proteinExistence type="inferred from homology"/>
<dbReference type="SMART" id="SM00984">
    <property type="entry name" value="UDPG_MGDP_dh_C"/>
    <property type="match status" value="1"/>
</dbReference>
<dbReference type="PIRSF" id="PIRSF000124">
    <property type="entry name" value="UDPglc_GDPman_dh"/>
    <property type="match status" value="1"/>
</dbReference>
<evidence type="ECO:0000313" key="14">
    <source>
        <dbReference type="Proteomes" id="UP000222106"/>
    </source>
</evidence>
<comment type="pathway">
    <text evidence="1">Nucleotide-sugar biosynthesis; UDP-alpha-D-glucuronate biosynthesis; UDP-alpha-D-glucuronate from UDP-alpha-D-glucose: step 1/1.</text>
</comment>
<dbReference type="InterPro" id="IPR036220">
    <property type="entry name" value="UDP-Glc/GDP-Man_DH_C_sf"/>
</dbReference>
<feature type="binding site" evidence="11">
    <location>
        <position position="154"/>
    </location>
    <ligand>
        <name>NAD(+)</name>
        <dbReference type="ChEBI" id="CHEBI:57540"/>
    </ligand>
</feature>
<feature type="binding site" evidence="11">
    <location>
        <position position="270"/>
    </location>
    <ligand>
        <name>NAD(+)</name>
        <dbReference type="ChEBI" id="CHEBI:57540"/>
    </ligand>
</feature>
<dbReference type="SUPFAM" id="SSF48179">
    <property type="entry name" value="6-phosphogluconate dehydrogenase C-terminal domain-like"/>
    <property type="match status" value="1"/>
</dbReference>
<dbReference type="RefSeq" id="WP_098482915.1">
    <property type="nucleotide sequence ID" value="NZ_PDJI01000004.1"/>
</dbReference>
<name>A0A2A9EKD9_9MICO</name>
<dbReference type="Gene3D" id="1.20.5.100">
    <property type="entry name" value="Cytochrome c1, transmembrane anchor, C-terminal"/>
    <property type="match status" value="1"/>
</dbReference>
<dbReference type="GO" id="GO:0003979">
    <property type="term" value="F:UDP-glucose 6-dehydrogenase activity"/>
    <property type="evidence" value="ECO:0007669"/>
    <property type="project" value="UniProtKB-EC"/>
</dbReference>
<evidence type="ECO:0000256" key="2">
    <source>
        <dbReference type="ARBA" id="ARBA00006601"/>
    </source>
</evidence>
<evidence type="ECO:0000256" key="1">
    <source>
        <dbReference type="ARBA" id="ARBA00004701"/>
    </source>
</evidence>
<dbReference type="InterPro" id="IPR028357">
    <property type="entry name" value="UDPglc_DH_bac"/>
</dbReference>
<dbReference type="InterPro" id="IPR017476">
    <property type="entry name" value="UDP-Glc/GDP-Man"/>
</dbReference>
<evidence type="ECO:0000313" key="13">
    <source>
        <dbReference type="EMBL" id="PFG38689.1"/>
    </source>
</evidence>
<feature type="binding site" evidence="10">
    <location>
        <begin position="256"/>
        <end position="260"/>
    </location>
    <ligand>
        <name>substrate</name>
    </ligand>
</feature>
<feature type="binding site" evidence="11">
    <location>
        <position position="125"/>
    </location>
    <ligand>
        <name>NAD(+)</name>
        <dbReference type="ChEBI" id="CHEBI:57540"/>
    </ligand>
</feature>
<feature type="binding site" evidence="11">
    <location>
        <position position="35"/>
    </location>
    <ligand>
        <name>NAD(+)</name>
        <dbReference type="ChEBI" id="CHEBI:57540"/>
    </ligand>
</feature>
<evidence type="ECO:0000256" key="9">
    <source>
        <dbReference type="PIRSR" id="PIRSR500134-1"/>
    </source>
</evidence>
<dbReference type="AlphaFoldDB" id="A0A2A9EKD9"/>
<comment type="function">
    <text evidence="7">Catalyzes the conversion of UDP-glucose into UDP-glucuronate, one of the precursors of teichuronic acid.</text>
</comment>
<dbReference type="GO" id="GO:0000271">
    <property type="term" value="P:polysaccharide biosynthetic process"/>
    <property type="evidence" value="ECO:0007669"/>
    <property type="project" value="InterPro"/>
</dbReference>
<feature type="binding site" evidence="11">
    <location>
        <position position="85"/>
    </location>
    <ligand>
        <name>NAD(+)</name>
        <dbReference type="ChEBI" id="CHEBI:57540"/>
    </ligand>
</feature>
<dbReference type="PANTHER" id="PTHR43750">
    <property type="entry name" value="UDP-GLUCOSE 6-DEHYDROGENASE TUAD"/>
    <property type="match status" value="1"/>
</dbReference>
<keyword evidence="14" id="KW-1185">Reference proteome</keyword>
<comment type="catalytic activity">
    <reaction evidence="6 8">
        <text>UDP-alpha-D-glucose + 2 NAD(+) + H2O = UDP-alpha-D-glucuronate + 2 NADH + 3 H(+)</text>
        <dbReference type="Rhea" id="RHEA:23596"/>
        <dbReference type="ChEBI" id="CHEBI:15377"/>
        <dbReference type="ChEBI" id="CHEBI:15378"/>
        <dbReference type="ChEBI" id="CHEBI:57540"/>
        <dbReference type="ChEBI" id="CHEBI:57945"/>
        <dbReference type="ChEBI" id="CHEBI:58052"/>
        <dbReference type="ChEBI" id="CHEBI:58885"/>
        <dbReference type="EC" id="1.1.1.22"/>
    </reaction>
</comment>
<feature type="binding site" evidence="11">
    <location>
        <position position="30"/>
    </location>
    <ligand>
        <name>NAD(+)</name>
        <dbReference type="ChEBI" id="CHEBI:57540"/>
    </ligand>
</feature>
<dbReference type="PANTHER" id="PTHR43750:SF3">
    <property type="entry name" value="UDP-GLUCOSE 6-DEHYDROGENASE TUAD"/>
    <property type="match status" value="1"/>
</dbReference>
<reference evidence="13 14" key="1">
    <citation type="submission" date="2017-10" db="EMBL/GenBank/DDBJ databases">
        <title>Sequencing the genomes of 1000 actinobacteria strains.</title>
        <authorList>
            <person name="Klenk H.-P."/>
        </authorList>
    </citation>
    <scope>NUCLEOTIDE SEQUENCE [LARGE SCALE GENOMIC DNA]</scope>
    <source>
        <strain evidence="13 14">DSM 21838</strain>
    </source>
</reference>
<feature type="domain" description="UDP-glucose/GDP-mannose dehydrogenase C-terminal" evidence="12">
    <location>
        <begin position="323"/>
        <end position="424"/>
    </location>
</feature>
<dbReference type="InterPro" id="IPR036291">
    <property type="entry name" value="NAD(P)-bd_dom_sf"/>
</dbReference>
<dbReference type="Pfam" id="PF03720">
    <property type="entry name" value="UDPG_MGDP_dh_C"/>
    <property type="match status" value="1"/>
</dbReference>
<dbReference type="Pfam" id="PF03721">
    <property type="entry name" value="UDPG_MGDP_dh_N"/>
    <property type="match status" value="1"/>
</dbReference>
<feature type="binding site" evidence="11">
    <location>
        <position position="337"/>
    </location>
    <ligand>
        <name>NAD(+)</name>
        <dbReference type="ChEBI" id="CHEBI:57540"/>
    </ligand>
</feature>
<feature type="binding site" evidence="10">
    <location>
        <position position="211"/>
    </location>
    <ligand>
        <name>substrate</name>
    </ligand>
</feature>
<gene>
    <name evidence="13" type="ORF">ATJ97_1175</name>
</gene>
<dbReference type="InterPro" id="IPR008927">
    <property type="entry name" value="6-PGluconate_DH-like_C_sf"/>
</dbReference>
<evidence type="ECO:0000259" key="12">
    <source>
        <dbReference type="SMART" id="SM00984"/>
    </source>
</evidence>
<keyword evidence="4 8" id="KW-0560">Oxidoreductase</keyword>
<evidence type="ECO:0000256" key="5">
    <source>
        <dbReference type="ARBA" id="ARBA00023027"/>
    </source>
</evidence>
<dbReference type="EMBL" id="PDJI01000004">
    <property type="protein sequence ID" value="PFG38689.1"/>
    <property type="molecule type" value="Genomic_DNA"/>
</dbReference>
<dbReference type="GO" id="GO:0006065">
    <property type="term" value="P:UDP-glucuronate biosynthetic process"/>
    <property type="evidence" value="ECO:0007669"/>
    <property type="project" value="UniProtKB-UniPathway"/>
</dbReference>
<evidence type="ECO:0000256" key="6">
    <source>
        <dbReference type="ARBA" id="ARBA00047473"/>
    </source>
</evidence>
<evidence type="ECO:0000256" key="3">
    <source>
        <dbReference type="ARBA" id="ARBA00012954"/>
    </source>
</evidence>